<evidence type="ECO:0008006" key="3">
    <source>
        <dbReference type="Google" id="ProtNLM"/>
    </source>
</evidence>
<accession>Q21NP3</accession>
<dbReference type="Proteomes" id="UP000001947">
    <property type="component" value="Chromosome"/>
</dbReference>
<gene>
    <name evidence="1" type="ordered locus">Sde_0422</name>
</gene>
<dbReference type="GeneID" id="98612120"/>
<dbReference type="AlphaFoldDB" id="Q21NP3"/>
<keyword evidence="2" id="KW-1185">Reference proteome</keyword>
<dbReference type="KEGG" id="sde:Sde_0422"/>
<dbReference type="RefSeq" id="WP_011466910.1">
    <property type="nucleotide sequence ID" value="NC_007912.1"/>
</dbReference>
<dbReference type="eggNOG" id="COG0241">
    <property type="taxonomic scope" value="Bacteria"/>
</dbReference>
<reference evidence="1 2" key="1">
    <citation type="journal article" date="2008" name="PLoS Genet.">
        <title>Complete genome sequence of the complex carbohydrate-degrading marine bacterium, Saccharophagus degradans strain 2-40 T.</title>
        <authorList>
            <person name="Weiner R.M."/>
            <person name="Taylor L.E.II."/>
            <person name="Henrissat B."/>
            <person name="Hauser L."/>
            <person name="Land M."/>
            <person name="Coutinho P.M."/>
            <person name="Rancurel C."/>
            <person name="Saunders E.H."/>
            <person name="Longmire A.G."/>
            <person name="Zhang H."/>
            <person name="Bayer E.A."/>
            <person name="Gilbert H.J."/>
            <person name="Larimer F."/>
            <person name="Zhulin I.B."/>
            <person name="Ekborg N.A."/>
            <person name="Lamed R."/>
            <person name="Richardson P.M."/>
            <person name="Borovok I."/>
            <person name="Hutcheson S."/>
        </authorList>
    </citation>
    <scope>NUCLEOTIDE SEQUENCE [LARGE SCALE GENOMIC DNA]</scope>
    <source>
        <strain evidence="2">2-40 / ATCC 43961 / DSM 17024</strain>
    </source>
</reference>
<dbReference type="InterPro" id="IPR036412">
    <property type="entry name" value="HAD-like_sf"/>
</dbReference>
<dbReference type="HOGENOM" id="CLU_142258_0_0_6"/>
<evidence type="ECO:0000313" key="1">
    <source>
        <dbReference type="EMBL" id="ABD79686.1"/>
    </source>
</evidence>
<organism evidence="1 2">
    <name type="scientific">Saccharophagus degradans (strain 2-40 / ATCC 43961 / DSM 17024)</name>
    <dbReference type="NCBI Taxonomy" id="203122"/>
    <lineage>
        <taxon>Bacteria</taxon>
        <taxon>Pseudomonadati</taxon>
        <taxon>Pseudomonadota</taxon>
        <taxon>Gammaproteobacteria</taxon>
        <taxon>Cellvibrionales</taxon>
        <taxon>Cellvibrionaceae</taxon>
        <taxon>Saccharophagus</taxon>
    </lineage>
</organism>
<dbReference type="Gene3D" id="3.40.50.1000">
    <property type="entry name" value="HAD superfamily/HAD-like"/>
    <property type="match status" value="1"/>
</dbReference>
<protein>
    <recommendedName>
        <fullName evidence="3">Capsule biosynthesis phosphatase</fullName>
    </recommendedName>
</protein>
<sequence length="156" mass="17830">MTNELHTNTDMAGGSALLDDALIDGDGTLVVDIDGTLCPIKGKEESYADLVPYSDMVEKLRAYQAKGFNILLFTARNMNTHKGNLGRINKFTAPVLIEWLAKWDIPYDELMFGKPWPQKKGFYIDDRTIRPREFLELNLDEIEALLERDRLLEHSK</sequence>
<dbReference type="InterPro" id="IPR023214">
    <property type="entry name" value="HAD_sf"/>
</dbReference>
<dbReference type="STRING" id="203122.Sde_0422"/>
<name>Q21NP3_SACD2</name>
<proteinExistence type="predicted"/>
<dbReference type="SUPFAM" id="SSF56784">
    <property type="entry name" value="HAD-like"/>
    <property type="match status" value="1"/>
</dbReference>
<evidence type="ECO:0000313" key="2">
    <source>
        <dbReference type="Proteomes" id="UP000001947"/>
    </source>
</evidence>
<dbReference type="EMBL" id="CP000282">
    <property type="protein sequence ID" value="ABD79686.1"/>
    <property type="molecule type" value="Genomic_DNA"/>
</dbReference>